<dbReference type="SUPFAM" id="SSF47986">
    <property type="entry name" value="DEATH domain"/>
    <property type="match status" value="1"/>
</dbReference>
<evidence type="ECO:0000313" key="5">
    <source>
        <dbReference type="Proteomes" id="UP000828390"/>
    </source>
</evidence>
<sequence>MDITARKVLKQKKALIKENLVLETSILDELESKDILTEDMSLDIQAKSTNGEKIDRFLSILKKRGPTAFEAFIASLQKDHGFVAVMLMEEYNALADAENERRMSTTSLSTNGSTSSLDSQTKSLEMNAVMFSQCNDCAVRRLSQDTSVTSGSNKTSQSTAVIGQLRDKTDQSDAGQLISTGQLHISEEFKTRIIQEWLSNVYMKLKSHVTINNLRELSFNSPGPVTYEMVENLIDDMMLMEEKCYKAIGAKDRKASLLTHIISLKASKQKMKERVKLAEEQKNKYADNIIKLENKCRNNLDENDRLKREIQKQVCTNLSLKESCDQKQKKIEELQKLLDKANEEIEMKISKIEEMGKLFREREDCLREEHKLIVEKLEDELFDSRVDNPKGKFQYKQQYQSTYAAKRGKIEKKYPQISTRIHVQPREQDCTPRQNPNGNKSPFNSNDTPRAQPENRRLKVDLTNERHFENCIMQKGTIFNTLENKAENISEVNKKSPRRQALSIVPKTLETLGIFGHAKK</sequence>
<dbReference type="InterPro" id="IPR011029">
    <property type="entry name" value="DEATH-like_dom_sf"/>
</dbReference>
<feature type="region of interest" description="Disordered" evidence="2">
    <location>
        <begin position="422"/>
        <end position="458"/>
    </location>
</feature>
<dbReference type="Pfam" id="PF00619">
    <property type="entry name" value="CARD"/>
    <property type="match status" value="1"/>
</dbReference>
<evidence type="ECO:0000256" key="1">
    <source>
        <dbReference type="SAM" id="Coils"/>
    </source>
</evidence>
<feature type="compositionally biased region" description="Polar residues" evidence="2">
    <location>
        <begin position="431"/>
        <end position="449"/>
    </location>
</feature>
<evidence type="ECO:0000259" key="3">
    <source>
        <dbReference type="PROSITE" id="PS50209"/>
    </source>
</evidence>
<dbReference type="AlphaFoldDB" id="A0A9D4LLF2"/>
<evidence type="ECO:0000313" key="4">
    <source>
        <dbReference type="EMBL" id="KAH3859788.1"/>
    </source>
</evidence>
<keyword evidence="5" id="KW-1185">Reference proteome</keyword>
<dbReference type="Proteomes" id="UP000828390">
    <property type="component" value="Unassembled WGS sequence"/>
</dbReference>
<evidence type="ECO:0000256" key="2">
    <source>
        <dbReference type="SAM" id="MobiDB-lite"/>
    </source>
</evidence>
<keyword evidence="1" id="KW-0175">Coiled coil</keyword>
<organism evidence="4 5">
    <name type="scientific">Dreissena polymorpha</name>
    <name type="common">Zebra mussel</name>
    <name type="synonym">Mytilus polymorpha</name>
    <dbReference type="NCBI Taxonomy" id="45954"/>
    <lineage>
        <taxon>Eukaryota</taxon>
        <taxon>Metazoa</taxon>
        <taxon>Spiralia</taxon>
        <taxon>Lophotrochozoa</taxon>
        <taxon>Mollusca</taxon>
        <taxon>Bivalvia</taxon>
        <taxon>Autobranchia</taxon>
        <taxon>Heteroconchia</taxon>
        <taxon>Euheterodonta</taxon>
        <taxon>Imparidentia</taxon>
        <taxon>Neoheterodontei</taxon>
        <taxon>Myida</taxon>
        <taxon>Dreissenoidea</taxon>
        <taxon>Dreissenidae</taxon>
        <taxon>Dreissena</taxon>
    </lineage>
</organism>
<dbReference type="PROSITE" id="PS50209">
    <property type="entry name" value="CARD"/>
    <property type="match status" value="1"/>
</dbReference>
<protein>
    <recommendedName>
        <fullName evidence="3">CARD domain-containing protein</fullName>
    </recommendedName>
</protein>
<comment type="caution">
    <text evidence="4">The sequence shown here is derived from an EMBL/GenBank/DDBJ whole genome shotgun (WGS) entry which is preliminary data.</text>
</comment>
<name>A0A9D4LLF2_DREPO</name>
<dbReference type="InterPro" id="IPR001315">
    <property type="entry name" value="CARD"/>
</dbReference>
<dbReference type="CDD" id="cd01671">
    <property type="entry name" value="CARD"/>
    <property type="match status" value="1"/>
</dbReference>
<reference evidence="4" key="1">
    <citation type="journal article" date="2019" name="bioRxiv">
        <title>The Genome of the Zebra Mussel, Dreissena polymorpha: A Resource for Invasive Species Research.</title>
        <authorList>
            <person name="McCartney M.A."/>
            <person name="Auch B."/>
            <person name="Kono T."/>
            <person name="Mallez S."/>
            <person name="Zhang Y."/>
            <person name="Obille A."/>
            <person name="Becker A."/>
            <person name="Abrahante J.E."/>
            <person name="Garbe J."/>
            <person name="Badalamenti J.P."/>
            <person name="Herman A."/>
            <person name="Mangelson H."/>
            <person name="Liachko I."/>
            <person name="Sullivan S."/>
            <person name="Sone E.D."/>
            <person name="Koren S."/>
            <person name="Silverstein K.A.T."/>
            <person name="Beckman K.B."/>
            <person name="Gohl D.M."/>
        </authorList>
    </citation>
    <scope>NUCLEOTIDE SEQUENCE</scope>
    <source>
        <strain evidence="4">Duluth1</strain>
        <tissue evidence="4">Whole animal</tissue>
    </source>
</reference>
<feature type="domain" description="CARD" evidence="3">
    <location>
        <begin position="1"/>
        <end position="91"/>
    </location>
</feature>
<dbReference type="Gene3D" id="1.10.533.10">
    <property type="entry name" value="Death Domain, Fas"/>
    <property type="match status" value="1"/>
</dbReference>
<gene>
    <name evidence="4" type="ORF">DPMN_102611</name>
</gene>
<dbReference type="EMBL" id="JAIWYP010000003">
    <property type="protein sequence ID" value="KAH3859788.1"/>
    <property type="molecule type" value="Genomic_DNA"/>
</dbReference>
<proteinExistence type="predicted"/>
<dbReference type="GO" id="GO:0042981">
    <property type="term" value="P:regulation of apoptotic process"/>
    <property type="evidence" value="ECO:0007669"/>
    <property type="project" value="InterPro"/>
</dbReference>
<dbReference type="SMART" id="SM00114">
    <property type="entry name" value="CARD"/>
    <property type="match status" value="1"/>
</dbReference>
<feature type="coiled-coil region" evidence="1">
    <location>
        <begin position="261"/>
        <end position="358"/>
    </location>
</feature>
<reference evidence="4" key="2">
    <citation type="submission" date="2020-11" db="EMBL/GenBank/DDBJ databases">
        <authorList>
            <person name="McCartney M.A."/>
            <person name="Auch B."/>
            <person name="Kono T."/>
            <person name="Mallez S."/>
            <person name="Becker A."/>
            <person name="Gohl D.M."/>
            <person name="Silverstein K.A.T."/>
            <person name="Koren S."/>
            <person name="Bechman K.B."/>
            <person name="Herman A."/>
            <person name="Abrahante J.E."/>
            <person name="Garbe J."/>
        </authorList>
    </citation>
    <scope>NUCLEOTIDE SEQUENCE</scope>
    <source>
        <strain evidence="4">Duluth1</strain>
        <tissue evidence="4">Whole animal</tissue>
    </source>
</reference>
<accession>A0A9D4LLF2</accession>